<dbReference type="SMART" id="SM00119">
    <property type="entry name" value="HECTc"/>
    <property type="match status" value="1"/>
</dbReference>
<feature type="compositionally biased region" description="Low complexity" evidence="12">
    <location>
        <begin position="1471"/>
        <end position="1484"/>
    </location>
</feature>
<comment type="similarity">
    <text evidence="10">Belongs to the UPL family. TOM1/PTR1 subfamily.</text>
</comment>
<sequence>MVGLSWSLSESGEGAENVLSSLPDLDLEELISTRDESGATNAVADTVVVVGKYLRVLAVLEWLASILIWTMETAHTHMQSRRWFTDFTASATQKVMARLFCVDRSVQFERASLAALYQKSQKEKGSKVQTRQTDGLSTSVEVPDGSGSATPEFNVVKRGGRGTGLWKMGSLLLLRFSLSMRSLLTAYSKVFLSAPMQHRRGDNIVVPLTPHARALARTVAQVLENHLLYVVAVSRAAQIDTFVQQYYLTFLLESISIVLFEGKKKQANTLLLLELMKPIGDVSEVQTLTATPIVSNDVAMTQEDVSEEEERDTVKLGKVIATCAGAQITASNLMDVIINIIEHFFAVCLKGGHDEASKPSAKPSQMALTSFYIAASILRNLSNLEAWSASPLTAALLTCDAAEETDVAPFRLRELTVQLHVMCARAALSIWKNPRFPNSSMDSCMAEVMPIVVTILKNRMSSDDEAVESDGESELSGISRREGLENDRDGNFSSELHNEALPLRRALFGESRRGGPGGSTRSPVFVPDSEIVESLVSVGFPQLRVERALRQIQVNNVELAMEWILGHPEDENVAHDGETQYEEVQGDNSAAAESTLHRMEIAADGKKMDRGLQALYVLLRDSFEAVCFQMLRVHAGKDKCEDAKRTTGSDSTGKLYPSQSFVTVIAECFTFLCSLSDVDRDLVVQRLNTAILYHFNEGEANGDEYLTMLTHLLALVLQLNPDTRAVLQLQSPSCIENLVTYISGVGLCKRGDLKPSCTPILLVFDAVVAGMATRRLSSSGASSVDAAIVRSETNIESESRNEKDDRGRKKDLSFEKQLVKICLQTLKRASSVASTYTSKVAAHAIWQLLVRLTLQYDLSSYFSSHGGLDAVLDIPESLLFAGYQELTCTLLSQTLESPDVLEHMMEEKIRRAIAKLSTRFGPPSQMRITLRALLTEVAPFATRDESVFLSALQKSVRVKKSESGRAYVVPRSTKADGTDTFTGQSSCSLLDPNSATSGAKASRKFPKDHKHDAHIAVQKIIGRIRRLWVLEKHAEQQQNAVGNEVGAKSAGVCVGMYLQLLVHLITHFPACATVLAKGKDEAGLHRERESFLRLVLCEFLPSRELCQFVAARKTLKEDGYYGNSRLSSFDVEMLVADVKEFIDRRTRLRVQYAHRLLVSIGSRSGEGSKCIILQLVHLLQEWPQNAGVNIAGGNCDLTVREERALSSLHAWSGLIMSILWPKGSSKGFAWDKVVLGGGLRGKHVFVTLLANALRQIDLTHPLAHAICTMLLRPLSTLTRSFVTRRIRRLQKKRNICSADSGNASLADRDSNQTYNDSGVEVSVVTALASVPDLSISEEACDTAESGNRNGRMQVIETSGPPYSDGTRFYPLREEDDDDVSMRSPFSETDDHDMHDDDDEQSEDDRSSVSDHSTDEGEGEEDEDDDDDDDDDEEDDDDGEDDDDDDDDDDEDDDEYDDDEDDFVEHQHLLISRRTGSSRRTSSNRLWGSLESDLSVLDEMDEVDEDEYSYLNILDDEAIFAEEQRRRARLIETRNSRPGNNASEGSQLAADSEDGLVETMRDALLLHNSNVSGSISTTNGETLVLTFGDVEDDVEEAQADFVVPRSYVGSGRAVGPSSGLESQSGGSSDSMATSLLQYIEELPDMLGDDFTFEAFDAGGRGDRSRRERHSDRPGNNVFDQLNSGTTAVHPLLRSHDREDSIMVRSTRRLSLPRHSSLLRELQELTDQVQSQLPPGGSRLRLALGRDLLQRGAGGSRGRPSNRGNRLSAVSNLLSEFSLDIPASTLPSRDQRLGLRRGDRDVFSDIFAGVGLPRGLSSRANDVIGGAANSTIWRSGEGRDMDVRSVASRLEQRIIRICIDEEGPAAIAADPQVEGGTTTQPQDGVDDIMENHSAAGTPRSEEHSASELQAHDDAAESQAGPDNLTHTDQADVHDTATEAAVVLELTSTLGETSLLRSPPESDADVDNVDSEAETIAEATIGSSPEATSVPTSSSDRAASPPAPVAVLATTTAAPNTSDVMMNFTLDLSRLGSAPAPRVASNINSGVMTVDEESKSEELSRAETQTSSVEIVASELSTALLGQQHQQDYQCPEGMDAEVFTSLPSDMQAEIVAQSTLAASELIRARSDTATVGGGTLGSESMSQMDLDMANSSFDRETLEALPPEIRAEVLENERREREAVARAETADTSRAQEMDNASFVASLAPELREEILVTCDDAFLQTLPSQVRAEAAVLRERVAFRSTYRERGHGTEDRGDNDMELFNRPTLRRMLTSHSPERGNGRRRPRMYDDIGGLRRSSRHDYRHGTGSSKARKGFLCTEKDEEEETCERIFDDRCVRGLLRLLFMTQSVIQNRVFQRLLANICLYPLTRRSVRRMMLQLVSLPLSEPLIPGDDRDDDDDGSGKVQFPPTVIYGCGIDGNRAIGRSAVPTEVVNRILHVLVSLAKYNPRFTVEMLQPHGMLRAPSGNCMPMKMETPLFRECGVAVLIDLLALPVVYRNGTNLDALLELLELVLSPLECLNKPNGDSKEEKEGSEADALTPEDGGEWVAVPAVELDETRMGEIVSVLGMDLCTAQMQERTLAVLKLLTRVRSNCELVINAIVRHASTLASVTRRNAPNLPTESTRFESSAVLQSAQDELKLLRLLHTLSDVCESTAKFTECCQTIGLDPLWNFLSSSLAEARAKGGLDDQDGSVSGALSAPSAILVTGFVGQPGAAVDDAEGTVIQGKSAGASCAMAALLARFLPMVEAFFVVNARDAASMSLRLPDSSEREEAVVAALSAGGFDGASATALMDDKEQKPSPRSALKRSLSALSSISEANETMRLVNFVESNRILLNLLVREKPSLLDTSLAALIKISRCRAYLAFDNKRTYFQSAMKRLRQAALRGHGGGSSSVRIPVRRDHIFEDSYYALRMRSGTELRRKLHISFTGEEGIDAGGVTREWYMILAREMFNPNYVLFTSAADSPTFQPNPLSYVNKDHLSYFEFVGKVLGKAVADGQLLDAHFTRSFYKHILQLPISYHDMEAIDPEYYRNLHSILDNSIADLGLELTFSAEQSNFGKLEVVDLIPGGRNVPVTNENKMEYVKLVTHHRMATGIRQQIDAFLKGFHQLVPPELIAIFNENELELLISGMPEIDIDDLKANTEYANYKPTDSVIRWFWDVLYSFTHEERALFLQFVTGTSKVPLEGFKALEGMRGTQKFNIHKAFGNNNALPSAHTCFNQLDLPEYESEEKLKQRLLLAIREGSEGFGFG</sequence>
<dbReference type="PANTHER" id="PTHR11254">
    <property type="entry name" value="HECT DOMAIN UBIQUITIN-PROTEIN LIGASE"/>
    <property type="match status" value="1"/>
</dbReference>
<evidence type="ECO:0000259" key="13">
    <source>
        <dbReference type="PROSITE" id="PS50030"/>
    </source>
</evidence>
<feature type="compositionally biased region" description="Basic and acidic residues" evidence="12">
    <location>
        <begin position="1403"/>
        <end position="1414"/>
    </location>
</feature>
<feature type="compositionally biased region" description="Basic and acidic residues" evidence="12">
    <location>
        <begin position="2521"/>
        <end position="2530"/>
    </location>
</feature>
<feature type="compositionally biased region" description="Basic and acidic residues" evidence="12">
    <location>
        <begin position="479"/>
        <end position="490"/>
    </location>
</feature>
<protein>
    <recommendedName>
        <fullName evidence="4">HECT-type E3 ubiquitin transferase</fullName>
        <ecNumber evidence="4">2.3.2.26</ecNumber>
    </recommendedName>
</protein>
<keyword evidence="5" id="KW-0813">Transport</keyword>
<feature type="region of interest" description="Disordered" evidence="12">
    <location>
        <begin position="1610"/>
        <end position="1629"/>
    </location>
</feature>
<feature type="region of interest" description="Disordered" evidence="12">
    <location>
        <begin position="1530"/>
        <end position="1549"/>
    </location>
</feature>
<dbReference type="Gene3D" id="3.30.2160.10">
    <property type="entry name" value="Hect, E3 ligase catalytic domain"/>
    <property type="match status" value="1"/>
</dbReference>
<feature type="compositionally biased region" description="Low complexity" evidence="12">
    <location>
        <begin position="1614"/>
        <end position="1629"/>
    </location>
</feature>
<feature type="active site" description="Glycyl thioester intermediate" evidence="11">
    <location>
        <position position="3214"/>
    </location>
</feature>
<accession>A0AAV1UX79</accession>
<feature type="region of interest" description="Disordered" evidence="12">
    <location>
        <begin position="1656"/>
        <end position="1681"/>
    </location>
</feature>
<comment type="catalytic activity">
    <reaction evidence="1">
        <text>S-ubiquitinyl-[E2 ubiquitin-conjugating enzyme]-L-cysteine + [acceptor protein]-L-lysine = [E2 ubiquitin-conjugating enzyme]-L-cysteine + N(6)-ubiquitinyl-[acceptor protein]-L-lysine.</text>
        <dbReference type="EC" id="2.3.2.26"/>
    </reaction>
</comment>
<dbReference type="FunFam" id="3.30.2410.10:FF:000004">
    <property type="entry name" value="E3 ubiquitin-protein ligase HUWE1, variant"/>
    <property type="match status" value="1"/>
</dbReference>
<feature type="compositionally biased region" description="Polar residues" evidence="12">
    <location>
        <begin position="1535"/>
        <end position="1545"/>
    </location>
</feature>
<comment type="subcellular location">
    <subcellularLocation>
        <location evidence="2">Nucleus</location>
    </subcellularLocation>
</comment>
<name>A0AAV1UX79_9STRA</name>
<dbReference type="CDD" id="cd00078">
    <property type="entry name" value="HECTc"/>
    <property type="match status" value="1"/>
</dbReference>
<dbReference type="InterPro" id="IPR050409">
    <property type="entry name" value="E3_ubiq-protein_ligase"/>
</dbReference>
<dbReference type="SUPFAM" id="SSF56204">
    <property type="entry name" value="Hect, E3 ligase catalytic domain"/>
    <property type="match status" value="1"/>
</dbReference>
<dbReference type="InterPro" id="IPR035983">
    <property type="entry name" value="Hect_E3_ubiquitin_ligase"/>
</dbReference>
<evidence type="ECO:0000256" key="4">
    <source>
        <dbReference type="ARBA" id="ARBA00012485"/>
    </source>
</evidence>
<feature type="region of interest" description="Disordered" evidence="12">
    <location>
        <begin position="1341"/>
        <end position="1484"/>
    </location>
</feature>
<feature type="domain" description="UBA" evidence="13">
    <location>
        <begin position="526"/>
        <end position="567"/>
    </location>
</feature>
<dbReference type="FunFam" id="3.90.1750.10:FF:000003">
    <property type="entry name" value="E3 ubiquitin-protein ligase UPL1"/>
    <property type="match status" value="1"/>
</dbReference>
<dbReference type="GO" id="GO:0000209">
    <property type="term" value="P:protein polyubiquitination"/>
    <property type="evidence" value="ECO:0007669"/>
    <property type="project" value="TreeGrafter"/>
</dbReference>
<feature type="compositionally biased region" description="Acidic residues" evidence="12">
    <location>
        <begin position="1387"/>
        <end position="1402"/>
    </location>
</feature>
<comment type="pathway">
    <text evidence="3">Protein modification; protein ubiquitination.</text>
</comment>
<evidence type="ECO:0000256" key="2">
    <source>
        <dbReference type="ARBA" id="ARBA00004123"/>
    </source>
</evidence>
<dbReference type="FunFam" id="3.90.1750.10:FF:000026">
    <property type="entry name" value="E3 ubiquitin-protein ligase HACE1"/>
    <property type="match status" value="1"/>
</dbReference>
<evidence type="ECO:0000256" key="9">
    <source>
        <dbReference type="ARBA" id="ARBA00023242"/>
    </source>
</evidence>
<dbReference type="GO" id="GO:0005737">
    <property type="term" value="C:cytoplasm"/>
    <property type="evidence" value="ECO:0007669"/>
    <property type="project" value="TreeGrafter"/>
</dbReference>
<dbReference type="Pfam" id="PF22562">
    <property type="entry name" value="UBA_7"/>
    <property type="match status" value="1"/>
</dbReference>
<feature type="domain" description="HECT" evidence="14">
    <location>
        <begin position="2912"/>
        <end position="3247"/>
    </location>
</feature>
<evidence type="ECO:0000256" key="7">
    <source>
        <dbReference type="ARBA" id="ARBA00022786"/>
    </source>
</evidence>
<dbReference type="InterPro" id="IPR025527">
    <property type="entry name" value="HUWE1/Rev1_UBM"/>
</dbReference>
<keyword evidence="6" id="KW-0808">Transferase</keyword>
<evidence type="ECO:0000256" key="3">
    <source>
        <dbReference type="ARBA" id="ARBA00004906"/>
    </source>
</evidence>
<dbReference type="SUPFAM" id="SSF46934">
    <property type="entry name" value="UBA-like"/>
    <property type="match status" value="1"/>
</dbReference>
<dbReference type="FunFam" id="3.30.2160.10:FF:000001">
    <property type="entry name" value="E3 ubiquitin-protein ligase NEDD4-like"/>
    <property type="match status" value="1"/>
</dbReference>
<evidence type="ECO:0000313" key="15">
    <source>
        <dbReference type="EMBL" id="CAK7938213.1"/>
    </source>
</evidence>
<evidence type="ECO:0000256" key="1">
    <source>
        <dbReference type="ARBA" id="ARBA00000885"/>
    </source>
</evidence>
<comment type="caution">
    <text evidence="15">The sequence shown here is derived from an EMBL/GenBank/DDBJ whole genome shotgun (WGS) entry which is preliminary data.</text>
</comment>
<dbReference type="InterPro" id="IPR000569">
    <property type="entry name" value="HECT_dom"/>
</dbReference>
<dbReference type="Gene3D" id="3.90.1750.10">
    <property type="entry name" value="Hect, E3 ligase catalytic domains"/>
    <property type="match status" value="1"/>
</dbReference>
<feature type="region of interest" description="Disordered" evidence="12">
    <location>
        <begin position="2519"/>
        <end position="2538"/>
    </location>
</feature>
<evidence type="ECO:0000256" key="8">
    <source>
        <dbReference type="ARBA" id="ARBA00022816"/>
    </source>
</evidence>
<evidence type="ECO:0000256" key="5">
    <source>
        <dbReference type="ARBA" id="ARBA00022448"/>
    </source>
</evidence>
<evidence type="ECO:0000256" key="11">
    <source>
        <dbReference type="PROSITE-ProRule" id="PRU00104"/>
    </source>
</evidence>
<feature type="compositionally biased region" description="Low complexity" evidence="12">
    <location>
        <begin position="1988"/>
        <end position="2000"/>
    </location>
</feature>
<dbReference type="Pfam" id="PF14377">
    <property type="entry name" value="UBM"/>
    <property type="match status" value="3"/>
</dbReference>
<keyword evidence="9" id="KW-0539">Nucleus</keyword>
<dbReference type="PROSITE" id="PS50030">
    <property type="entry name" value="UBA"/>
    <property type="match status" value="1"/>
</dbReference>
<keyword evidence="7 11" id="KW-0833">Ubl conjugation pathway</keyword>
<feature type="compositionally biased region" description="Acidic residues" evidence="12">
    <location>
        <begin position="1415"/>
        <end position="1462"/>
    </location>
</feature>
<feature type="region of interest" description="Disordered" evidence="12">
    <location>
        <begin position="2045"/>
        <end position="2064"/>
    </location>
</feature>
<reference evidence="15" key="1">
    <citation type="submission" date="2024-01" db="EMBL/GenBank/DDBJ databases">
        <authorList>
            <person name="Webb A."/>
        </authorList>
    </citation>
    <scope>NUCLEOTIDE SEQUENCE</scope>
    <source>
        <strain evidence="15">Pm1</strain>
    </source>
</reference>
<evidence type="ECO:0000256" key="10">
    <source>
        <dbReference type="ARBA" id="ARBA00034494"/>
    </source>
</evidence>
<evidence type="ECO:0000256" key="6">
    <source>
        <dbReference type="ARBA" id="ARBA00022679"/>
    </source>
</evidence>
<feature type="compositionally biased region" description="Basic and acidic residues" evidence="12">
    <location>
        <begin position="1897"/>
        <end position="1912"/>
    </location>
</feature>
<feature type="region of interest" description="Disordered" evidence="12">
    <location>
        <begin position="1974"/>
        <end position="2000"/>
    </location>
</feature>
<feature type="region of interest" description="Disordered" evidence="12">
    <location>
        <begin position="2270"/>
        <end position="2289"/>
    </location>
</feature>
<dbReference type="InterPro" id="IPR015940">
    <property type="entry name" value="UBA"/>
</dbReference>
<keyword evidence="8" id="KW-0509">mRNA transport</keyword>
<evidence type="ECO:0000259" key="14">
    <source>
        <dbReference type="PROSITE" id="PS50237"/>
    </source>
</evidence>
<gene>
    <name evidence="15" type="ORF">PM001_LOCUS23363</name>
</gene>
<dbReference type="Gene3D" id="3.30.2410.10">
    <property type="entry name" value="Hect, E3 ligase catalytic domain"/>
    <property type="match status" value="1"/>
</dbReference>
<evidence type="ECO:0000256" key="12">
    <source>
        <dbReference type="SAM" id="MobiDB-lite"/>
    </source>
</evidence>
<dbReference type="Proteomes" id="UP001162060">
    <property type="component" value="Unassembled WGS sequence"/>
</dbReference>
<dbReference type="Gene3D" id="6.10.250.1630">
    <property type="match status" value="1"/>
</dbReference>
<feature type="compositionally biased region" description="Basic and acidic residues" evidence="12">
    <location>
        <begin position="1658"/>
        <end position="1671"/>
    </location>
</feature>
<dbReference type="Pfam" id="PF00632">
    <property type="entry name" value="HECT"/>
    <property type="match status" value="1"/>
</dbReference>
<dbReference type="EC" id="2.3.2.26" evidence="4"/>
<dbReference type="InterPro" id="IPR009060">
    <property type="entry name" value="UBA-like_sf"/>
</dbReference>
<feature type="compositionally biased region" description="Polar residues" evidence="12">
    <location>
        <begin position="127"/>
        <end position="140"/>
    </location>
</feature>
<feature type="region of interest" description="Disordered" evidence="12">
    <location>
        <begin position="1864"/>
        <end position="1926"/>
    </location>
</feature>
<dbReference type="CDD" id="cd14327">
    <property type="entry name" value="UBA_atUPL1_2_like"/>
    <property type="match status" value="1"/>
</dbReference>
<dbReference type="PROSITE" id="PS50237">
    <property type="entry name" value="HECT"/>
    <property type="match status" value="1"/>
</dbReference>
<feature type="region of interest" description="Disordered" evidence="12">
    <location>
        <begin position="463"/>
        <end position="495"/>
    </location>
</feature>
<feature type="compositionally biased region" description="Acidic residues" evidence="12">
    <location>
        <begin position="463"/>
        <end position="473"/>
    </location>
</feature>
<feature type="region of interest" description="Disordered" evidence="12">
    <location>
        <begin position="124"/>
        <end position="146"/>
    </location>
</feature>
<dbReference type="SMART" id="SM00165">
    <property type="entry name" value="UBA"/>
    <property type="match status" value="1"/>
</dbReference>
<organism evidence="15 16">
    <name type="scientific">Peronospora matthiolae</name>
    <dbReference type="NCBI Taxonomy" id="2874970"/>
    <lineage>
        <taxon>Eukaryota</taxon>
        <taxon>Sar</taxon>
        <taxon>Stramenopiles</taxon>
        <taxon>Oomycota</taxon>
        <taxon>Peronosporomycetes</taxon>
        <taxon>Peronosporales</taxon>
        <taxon>Peronosporaceae</taxon>
        <taxon>Peronospora</taxon>
    </lineage>
</organism>
<dbReference type="PANTHER" id="PTHR11254:SF67">
    <property type="entry name" value="E3 UBIQUITIN-PROTEIN LIGASE HUWE1"/>
    <property type="match status" value="1"/>
</dbReference>
<dbReference type="GO" id="GO:0051028">
    <property type="term" value="P:mRNA transport"/>
    <property type="evidence" value="ECO:0007669"/>
    <property type="project" value="UniProtKB-KW"/>
</dbReference>
<dbReference type="GO" id="GO:0061630">
    <property type="term" value="F:ubiquitin protein ligase activity"/>
    <property type="evidence" value="ECO:0007669"/>
    <property type="project" value="UniProtKB-EC"/>
</dbReference>
<evidence type="ECO:0000313" key="16">
    <source>
        <dbReference type="Proteomes" id="UP001162060"/>
    </source>
</evidence>
<dbReference type="EMBL" id="CAKLBY020000229">
    <property type="protein sequence ID" value="CAK7938213.1"/>
    <property type="molecule type" value="Genomic_DNA"/>
</dbReference>
<proteinExistence type="inferred from homology"/>
<dbReference type="Gene3D" id="1.10.8.10">
    <property type="entry name" value="DNA helicase RuvA subunit, C-terminal domain"/>
    <property type="match status" value="1"/>
</dbReference>
<feature type="compositionally biased region" description="Polar residues" evidence="12">
    <location>
        <begin position="1978"/>
        <end position="1987"/>
    </location>
</feature>
<dbReference type="GO" id="GO:0005634">
    <property type="term" value="C:nucleus"/>
    <property type="evidence" value="ECO:0007669"/>
    <property type="project" value="UniProtKB-SubCell"/>
</dbReference>
<feature type="compositionally biased region" description="Basic and acidic residues" evidence="12">
    <location>
        <begin position="2049"/>
        <end position="2058"/>
    </location>
</feature>
<dbReference type="GO" id="GO:0006511">
    <property type="term" value="P:ubiquitin-dependent protein catabolic process"/>
    <property type="evidence" value="ECO:0007669"/>
    <property type="project" value="TreeGrafter"/>
</dbReference>
<feature type="compositionally biased region" description="Basic and acidic residues" evidence="12">
    <location>
        <begin position="2273"/>
        <end position="2289"/>
    </location>
</feature>